<dbReference type="STRING" id="584787.GCA_001247655_00287"/>
<reference evidence="1 2" key="1">
    <citation type="submission" date="2018-11" db="EMBL/GenBank/DDBJ databases">
        <title>Genomic Encyclopedia of Type Strains, Phase IV (KMG-IV): sequencing the most valuable type-strain genomes for metagenomic binning, comparative biology and taxonomic classification.</title>
        <authorList>
            <person name="Goeker M."/>
        </authorList>
    </citation>
    <scope>NUCLEOTIDE SEQUENCE [LARGE SCALE GENOMIC DNA]</scope>
    <source>
        <strain evidence="1 2">DSM 21945</strain>
    </source>
</reference>
<dbReference type="AlphaFoldDB" id="A0A3N1PNJ0"/>
<gene>
    <name evidence="1" type="ORF">EDC28_103140</name>
</gene>
<protein>
    <recommendedName>
        <fullName evidence="3">PilZ domain-containing protein</fullName>
    </recommendedName>
</protein>
<evidence type="ECO:0000313" key="1">
    <source>
        <dbReference type="EMBL" id="ROQ28547.1"/>
    </source>
</evidence>
<sequence>MTHKFRQQQRRALFTPLPVLLINGDHTAEGMLFDAGEMSMGVVVMDGYDQPSRTCTIEICDETSPCCFKGELCYISDTDYGTRLGIVLFDDNDQPLLDYLDTIGATLR</sequence>
<proteinExistence type="predicted"/>
<comment type="caution">
    <text evidence="1">The sequence shown here is derived from an EMBL/GenBank/DDBJ whole genome shotgun (WGS) entry which is preliminary data.</text>
</comment>
<dbReference type="EMBL" id="RJUL01000003">
    <property type="protein sequence ID" value="ROQ28547.1"/>
    <property type="molecule type" value="Genomic_DNA"/>
</dbReference>
<dbReference type="RefSeq" id="WP_050657356.1">
    <property type="nucleotide sequence ID" value="NZ_JBLXAC010000001.1"/>
</dbReference>
<organism evidence="1 2">
    <name type="scientific">Gallaecimonas pentaromativorans</name>
    <dbReference type="NCBI Taxonomy" id="584787"/>
    <lineage>
        <taxon>Bacteria</taxon>
        <taxon>Pseudomonadati</taxon>
        <taxon>Pseudomonadota</taxon>
        <taxon>Gammaproteobacteria</taxon>
        <taxon>Enterobacterales</taxon>
        <taxon>Gallaecimonadaceae</taxon>
        <taxon>Gallaecimonas</taxon>
    </lineage>
</organism>
<dbReference type="OrthoDB" id="7064432at2"/>
<accession>A0A3N1PNJ0</accession>
<evidence type="ECO:0000313" key="2">
    <source>
        <dbReference type="Proteomes" id="UP000268033"/>
    </source>
</evidence>
<name>A0A3N1PNJ0_9GAMM</name>
<keyword evidence="2" id="KW-1185">Reference proteome</keyword>
<evidence type="ECO:0008006" key="3">
    <source>
        <dbReference type="Google" id="ProtNLM"/>
    </source>
</evidence>
<dbReference type="Proteomes" id="UP000268033">
    <property type="component" value="Unassembled WGS sequence"/>
</dbReference>